<reference evidence="5" key="1">
    <citation type="journal article" date="2021" name="Front. Microbiol.">
        <title>Comprehensive Comparative Genomics and Phenotyping of Methylobacterium Species.</title>
        <authorList>
            <person name="Alessa O."/>
            <person name="Ogura Y."/>
            <person name="Fujitani Y."/>
            <person name="Takami H."/>
            <person name="Hayashi T."/>
            <person name="Sahin N."/>
            <person name="Tani A."/>
        </authorList>
    </citation>
    <scope>NUCLEOTIDE SEQUENCE</scope>
    <source>
        <strain evidence="5">DSM 17168</strain>
    </source>
</reference>
<dbReference type="InterPro" id="IPR029045">
    <property type="entry name" value="ClpP/crotonase-like_dom_sf"/>
</dbReference>
<comment type="caution">
    <text evidence="5">The sequence shown here is derived from an EMBL/GenBank/DDBJ whole genome shotgun (WGS) entry which is preliminary data.</text>
</comment>
<dbReference type="InterPro" id="IPR032259">
    <property type="entry name" value="HIBYL-CoA-H"/>
</dbReference>
<organism evidence="5 6">
    <name type="scientific">Methylobacterium isbiliense</name>
    <dbReference type="NCBI Taxonomy" id="315478"/>
    <lineage>
        <taxon>Bacteria</taxon>
        <taxon>Pseudomonadati</taxon>
        <taxon>Pseudomonadota</taxon>
        <taxon>Alphaproteobacteria</taxon>
        <taxon>Hyphomicrobiales</taxon>
        <taxon>Methylobacteriaceae</taxon>
        <taxon>Methylobacterium</taxon>
    </lineage>
</organism>
<evidence type="ECO:0000313" key="5">
    <source>
        <dbReference type="EMBL" id="GJE01486.1"/>
    </source>
</evidence>
<dbReference type="CDD" id="cd06558">
    <property type="entry name" value="crotonase-like"/>
    <property type="match status" value="1"/>
</dbReference>
<dbReference type="Gene3D" id="3.90.226.10">
    <property type="entry name" value="2-enoyl-CoA Hydratase, Chain A, domain 1"/>
    <property type="match status" value="1"/>
</dbReference>
<evidence type="ECO:0000313" key="6">
    <source>
        <dbReference type="Proteomes" id="UP001055153"/>
    </source>
</evidence>
<evidence type="ECO:0000256" key="2">
    <source>
        <dbReference type="ARBA" id="ARBA00011915"/>
    </source>
</evidence>
<dbReference type="SUPFAM" id="SSF52096">
    <property type="entry name" value="ClpP/crotonase"/>
    <property type="match status" value="1"/>
</dbReference>
<dbReference type="InterPro" id="IPR045004">
    <property type="entry name" value="ECH_dom"/>
</dbReference>
<accession>A0ABQ4SGN2</accession>
<dbReference type="EMBL" id="BPQQ01000039">
    <property type="protein sequence ID" value="GJE01486.1"/>
    <property type="molecule type" value="Genomic_DNA"/>
</dbReference>
<evidence type="ECO:0000259" key="4">
    <source>
        <dbReference type="Pfam" id="PF16113"/>
    </source>
</evidence>
<name>A0ABQ4SGN2_9HYPH</name>
<dbReference type="PANTHER" id="PTHR43176:SF3">
    <property type="entry name" value="3-HYDROXYISOBUTYRYL-COA HYDROLASE, MITOCHONDRIAL"/>
    <property type="match status" value="1"/>
</dbReference>
<dbReference type="PANTHER" id="PTHR43176">
    <property type="entry name" value="3-HYDROXYISOBUTYRYL-COA HYDROLASE-RELATED"/>
    <property type="match status" value="1"/>
</dbReference>
<proteinExistence type="predicted"/>
<dbReference type="RefSeq" id="WP_238236411.1">
    <property type="nucleotide sequence ID" value="NZ_BPQQ01000039.1"/>
</dbReference>
<feature type="domain" description="Enoyl-CoA hydratase/isomerase" evidence="4">
    <location>
        <begin position="18"/>
        <end position="342"/>
    </location>
</feature>
<dbReference type="Pfam" id="PF16113">
    <property type="entry name" value="ECH_2"/>
    <property type="match status" value="1"/>
</dbReference>
<dbReference type="EC" id="3.1.2.4" evidence="2"/>
<evidence type="ECO:0000256" key="3">
    <source>
        <dbReference type="ARBA" id="ARBA00022801"/>
    </source>
</evidence>
<keyword evidence="3" id="KW-0378">Hydrolase</keyword>
<comment type="catalytic activity">
    <reaction evidence="1">
        <text>3-hydroxy-2-methylpropanoyl-CoA + H2O = 3-hydroxy-2-methylpropanoate + CoA + H(+)</text>
        <dbReference type="Rhea" id="RHEA:20888"/>
        <dbReference type="ChEBI" id="CHEBI:11805"/>
        <dbReference type="ChEBI" id="CHEBI:15377"/>
        <dbReference type="ChEBI" id="CHEBI:15378"/>
        <dbReference type="ChEBI" id="CHEBI:57287"/>
        <dbReference type="ChEBI" id="CHEBI:57340"/>
        <dbReference type="EC" id="3.1.2.4"/>
    </reaction>
</comment>
<dbReference type="NCBIfam" id="NF004127">
    <property type="entry name" value="PRK05617.1"/>
    <property type="match status" value="1"/>
</dbReference>
<reference evidence="5" key="2">
    <citation type="submission" date="2021-08" db="EMBL/GenBank/DDBJ databases">
        <authorList>
            <person name="Tani A."/>
            <person name="Ola A."/>
            <person name="Ogura Y."/>
            <person name="Katsura K."/>
            <person name="Hayashi T."/>
        </authorList>
    </citation>
    <scope>NUCLEOTIDE SEQUENCE</scope>
    <source>
        <strain evidence="5">DSM 17168</strain>
    </source>
</reference>
<evidence type="ECO:0000256" key="1">
    <source>
        <dbReference type="ARBA" id="ARBA00001709"/>
    </source>
</evidence>
<dbReference type="Proteomes" id="UP001055153">
    <property type="component" value="Unassembled WGS sequence"/>
</dbReference>
<gene>
    <name evidence="5" type="primary">caiD_1</name>
    <name evidence="5" type="ORF">GMJLKIPL_3418</name>
</gene>
<sequence length="352" mass="36707">MADAADDEILCERRGAAGLVTLNRPQALNALTLGMVARMRQALDAWAQEPGIACIVLRAAGRAFCAGGDIRRLHDDARGGRGEAVDAFWRAEYALNALIHRYHKPIVSLIDGIVMGGGVGLSLHGSHRVAGERYAFAMPEVAIGFFPDVGATYALPRLPDAVGVYLALTGERIGRGDALAVGLATHAAPAASFEAIAEALAAGGAVEEVLARHAPADAPAPGPVAAARALIAACFGEGDVAEVLARLDAAAAQGSDFAAAAAATIRTRSPTSLGVACEQMRRGGALSFPEAMRTEYRIVTRILQGHDFFEGVRAVIIDKDGAPRWNPARLDAVTPEVVAAYFAALPDEPRFS</sequence>
<protein>
    <recommendedName>
        <fullName evidence="2">3-hydroxyisobutyryl-CoA hydrolase</fullName>
        <ecNumber evidence="2">3.1.2.4</ecNumber>
    </recommendedName>
</protein>
<keyword evidence="6" id="KW-1185">Reference proteome</keyword>